<sequence length="124" mass="14580">MQRCRTHNNCNICVSNNTASISIELCYEEYRLICVQKSVFAIGADVDDNASDQVNYQLFCQNIRYRRYVSTHIKNSLFNILVTAFRNHQDVRTDRNVFKNLNLRELMPDYSYRLVVYAISVIVK</sequence>
<dbReference type="VEuPathDB" id="VectorBase:GAUT031913"/>
<protein>
    <submittedName>
        <fullName evidence="1">Uncharacterized protein</fullName>
    </submittedName>
</protein>
<evidence type="ECO:0000313" key="2">
    <source>
        <dbReference type="Proteomes" id="UP000078200"/>
    </source>
</evidence>
<organism evidence="1 2">
    <name type="scientific">Glossina austeni</name>
    <name type="common">Savannah tsetse fly</name>
    <dbReference type="NCBI Taxonomy" id="7395"/>
    <lineage>
        <taxon>Eukaryota</taxon>
        <taxon>Metazoa</taxon>
        <taxon>Ecdysozoa</taxon>
        <taxon>Arthropoda</taxon>
        <taxon>Hexapoda</taxon>
        <taxon>Insecta</taxon>
        <taxon>Pterygota</taxon>
        <taxon>Neoptera</taxon>
        <taxon>Endopterygota</taxon>
        <taxon>Diptera</taxon>
        <taxon>Brachycera</taxon>
        <taxon>Muscomorpha</taxon>
        <taxon>Hippoboscoidea</taxon>
        <taxon>Glossinidae</taxon>
        <taxon>Glossina</taxon>
    </lineage>
</organism>
<keyword evidence="2" id="KW-1185">Reference proteome</keyword>
<proteinExistence type="predicted"/>
<accession>A0A1A9VBJ3</accession>
<evidence type="ECO:0000313" key="1">
    <source>
        <dbReference type="EnsemblMetazoa" id="GAUT031913-PA"/>
    </source>
</evidence>
<name>A0A1A9VBJ3_GLOAU</name>
<reference evidence="1" key="1">
    <citation type="submission" date="2020-05" db="UniProtKB">
        <authorList>
            <consortium name="EnsemblMetazoa"/>
        </authorList>
    </citation>
    <scope>IDENTIFICATION</scope>
    <source>
        <strain evidence="1">TTRI</strain>
    </source>
</reference>
<dbReference type="Proteomes" id="UP000078200">
    <property type="component" value="Unassembled WGS sequence"/>
</dbReference>
<dbReference type="AlphaFoldDB" id="A0A1A9VBJ3"/>
<dbReference type="EnsemblMetazoa" id="GAUT031913-RA">
    <property type="protein sequence ID" value="GAUT031913-PA"/>
    <property type="gene ID" value="GAUT031913"/>
</dbReference>